<accession>A0A9W6C1Y9</accession>
<name>A0A9W6C1Y9_9CHLO</name>
<comment type="caution">
    <text evidence="2">The sequence shown here is derived from an EMBL/GenBank/DDBJ whole genome shotgun (WGS) entry which is preliminary data.</text>
</comment>
<dbReference type="OrthoDB" id="546308at2759"/>
<feature type="compositionally biased region" description="Acidic residues" evidence="1">
    <location>
        <begin position="21"/>
        <end position="30"/>
    </location>
</feature>
<protein>
    <submittedName>
        <fullName evidence="2">Uncharacterized protein</fullName>
    </submittedName>
</protein>
<dbReference type="EMBL" id="BRXU01000060">
    <property type="protein sequence ID" value="GLC62223.1"/>
    <property type="molecule type" value="Genomic_DNA"/>
</dbReference>
<feature type="region of interest" description="Disordered" evidence="1">
    <location>
        <begin position="51"/>
        <end position="167"/>
    </location>
</feature>
<feature type="compositionally biased region" description="Low complexity" evidence="1">
    <location>
        <begin position="137"/>
        <end position="155"/>
    </location>
</feature>
<dbReference type="AlphaFoldDB" id="A0A9W6C1Y9"/>
<keyword evidence="3" id="KW-1185">Reference proteome</keyword>
<evidence type="ECO:0000313" key="2">
    <source>
        <dbReference type="EMBL" id="GLC62223.1"/>
    </source>
</evidence>
<evidence type="ECO:0000256" key="1">
    <source>
        <dbReference type="SAM" id="MobiDB-lite"/>
    </source>
</evidence>
<dbReference type="Proteomes" id="UP001165080">
    <property type="component" value="Unassembled WGS sequence"/>
</dbReference>
<reference evidence="2 3" key="1">
    <citation type="journal article" date="2023" name="Commun. Biol.">
        <title>Reorganization of the ancestral sex-determining regions during the evolution of trioecy in Pleodorina starrii.</title>
        <authorList>
            <person name="Takahashi K."/>
            <person name="Suzuki S."/>
            <person name="Kawai-Toyooka H."/>
            <person name="Yamamoto K."/>
            <person name="Hamaji T."/>
            <person name="Ootsuki R."/>
            <person name="Yamaguchi H."/>
            <person name="Kawachi M."/>
            <person name="Higashiyama T."/>
            <person name="Nozaki H."/>
        </authorList>
    </citation>
    <scope>NUCLEOTIDE SEQUENCE [LARGE SCALE GENOMIC DNA]</scope>
    <source>
        <strain evidence="2 3">NIES-4479</strain>
    </source>
</reference>
<feature type="compositionally biased region" description="Low complexity" evidence="1">
    <location>
        <begin position="51"/>
        <end position="73"/>
    </location>
</feature>
<proteinExistence type="predicted"/>
<organism evidence="2 3">
    <name type="scientific">Pleodorina starrii</name>
    <dbReference type="NCBI Taxonomy" id="330485"/>
    <lineage>
        <taxon>Eukaryota</taxon>
        <taxon>Viridiplantae</taxon>
        <taxon>Chlorophyta</taxon>
        <taxon>core chlorophytes</taxon>
        <taxon>Chlorophyceae</taxon>
        <taxon>CS clade</taxon>
        <taxon>Chlamydomonadales</taxon>
        <taxon>Volvocaceae</taxon>
        <taxon>Pleodorina</taxon>
    </lineage>
</organism>
<gene>
    <name evidence="2" type="primary">PLEST007697</name>
    <name evidence="2" type="ORF">PLESTB_001857000</name>
</gene>
<feature type="compositionally biased region" description="Low complexity" evidence="1">
    <location>
        <begin position="93"/>
        <end position="127"/>
    </location>
</feature>
<evidence type="ECO:0000313" key="3">
    <source>
        <dbReference type="Proteomes" id="UP001165080"/>
    </source>
</evidence>
<sequence length="286" mass="28442">MGRQKKAAAAPEPAANPPGDHEDDLFDPDQDLQNNLTNFLAAAATATKAKPSAAAAAAGAVPASKAPANAGAGAQPGLLPLKRISPASGGQRGVAAGSAADAGGSRAARPAGRAAGSAAAAAAGASGTKRKADTTLPAPGARKQARAAGGAAAADPPIPTDRNGVPSLEGLRSWASSRVSALQERANSEFGQLCAKVIEDGYARVNELAAQHHSTVSTMLQDSVNALEMARSQHTTAMEDIAVVLKDGLLGEIEAMKADLLGALRSEVLGPLDSGIAAVQAKYKIG</sequence>
<feature type="region of interest" description="Disordered" evidence="1">
    <location>
        <begin position="1"/>
        <end position="33"/>
    </location>
</feature>